<evidence type="ECO:0000313" key="2">
    <source>
        <dbReference type="Proteomes" id="UP000003811"/>
    </source>
</evidence>
<reference evidence="1 2" key="1">
    <citation type="journal article" date="2011" name="PLoS Pathog.">
        <title>Dynamic evolution of pathogenicity revealed by sequencing and comparative genomics of 19 Pseudomonas syringae isolates.</title>
        <authorList>
            <person name="Baltrus D.A."/>
            <person name="Nishimura M.T."/>
            <person name="Romanchuk A."/>
            <person name="Chang J.H."/>
            <person name="Mukhtar M.S."/>
            <person name="Cherkis K."/>
            <person name="Roach J."/>
            <person name="Grant S.R."/>
            <person name="Jones C.D."/>
            <person name="Dangl J.L."/>
        </authorList>
    </citation>
    <scope>NUCLEOTIDE SEQUENCE [LARGE SCALE GENOMIC DNA]</scope>
    <source>
        <strain evidence="1 2">ES4326</strain>
    </source>
</reference>
<protein>
    <submittedName>
        <fullName evidence="1">DUF1534 domain-containing protein</fullName>
    </submittedName>
</protein>
<name>A0A8T8BVB1_PSEYM</name>
<sequence length="83" mass="9518">MQEGKIFDICSGISIQSEKLFALAWIYTIKNSRMIAKVLISFLTLQRGNAVLDAPRPIPDARMAHICDAERHDRHSHAEREER</sequence>
<evidence type="ECO:0000313" key="1">
    <source>
        <dbReference type="EMBL" id="QHE95239.1"/>
    </source>
</evidence>
<proteinExistence type="predicted"/>
<accession>A0A8T8BVB1</accession>
<organism evidence="1 2">
    <name type="scientific">Pseudomonas syringae pv. maculicola str. ES4326</name>
    <dbReference type="NCBI Taxonomy" id="629265"/>
    <lineage>
        <taxon>Bacteria</taxon>
        <taxon>Pseudomonadati</taxon>
        <taxon>Pseudomonadota</taxon>
        <taxon>Gammaproteobacteria</taxon>
        <taxon>Pseudomonadales</taxon>
        <taxon>Pseudomonadaceae</taxon>
        <taxon>Pseudomonas</taxon>
    </lineage>
</organism>
<dbReference type="Proteomes" id="UP000003811">
    <property type="component" value="Chromosome"/>
</dbReference>
<dbReference type="AlphaFoldDB" id="A0A8T8BVB1"/>
<dbReference type="AntiFam" id="ANF00261">
    <property type="entry name" value="Protein of unknown function (DUF1534)"/>
</dbReference>
<gene>
    <name evidence="1" type="ORF">PMA4326_000350</name>
</gene>
<dbReference type="EMBL" id="CP047260">
    <property type="protein sequence ID" value="QHE95239.1"/>
    <property type="molecule type" value="Genomic_DNA"/>
</dbReference>